<proteinExistence type="predicted"/>
<dbReference type="RefSeq" id="XP_007392390.1">
    <property type="nucleotide sequence ID" value="XM_007392328.1"/>
</dbReference>
<dbReference type="KEGG" id="pco:PHACADRAFT_250576"/>
<dbReference type="Proteomes" id="UP000008370">
    <property type="component" value="Unassembled WGS sequence"/>
</dbReference>
<keyword evidence="2" id="KW-1185">Reference proteome</keyword>
<organism evidence="1 2">
    <name type="scientific">Phanerochaete carnosa (strain HHB-10118-sp)</name>
    <name type="common">White-rot fungus</name>
    <name type="synonym">Peniophora carnosa</name>
    <dbReference type="NCBI Taxonomy" id="650164"/>
    <lineage>
        <taxon>Eukaryota</taxon>
        <taxon>Fungi</taxon>
        <taxon>Dikarya</taxon>
        <taxon>Basidiomycota</taxon>
        <taxon>Agaricomycotina</taxon>
        <taxon>Agaricomycetes</taxon>
        <taxon>Polyporales</taxon>
        <taxon>Phanerochaetaceae</taxon>
        <taxon>Phanerochaete</taxon>
    </lineage>
</organism>
<reference evidence="1 2" key="1">
    <citation type="journal article" date="2012" name="BMC Genomics">
        <title>Comparative genomics of the white-rot fungi, Phanerochaete carnosa and P. chrysosporium, to elucidate the genetic basis of the distinct wood types they colonize.</title>
        <authorList>
            <person name="Suzuki H."/>
            <person name="MacDonald J."/>
            <person name="Syed K."/>
            <person name="Salamov A."/>
            <person name="Hori C."/>
            <person name="Aerts A."/>
            <person name="Henrissat B."/>
            <person name="Wiebenga A."/>
            <person name="vanKuyk P.A."/>
            <person name="Barry K."/>
            <person name="Lindquist E."/>
            <person name="LaButti K."/>
            <person name="Lapidus A."/>
            <person name="Lucas S."/>
            <person name="Coutinho P."/>
            <person name="Gong Y."/>
            <person name="Samejima M."/>
            <person name="Mahadevan R."/>
            <person name="Abou-Zaid M."/>
            <person name="de Vries R.P."/>
            <person name="Igarashi K."/>
            <person name="Yadav J.S."/>
            <person name="Grigoriev I.V."/>
            <person name="Master E.R."/>
        </authorList>
    </citation>
    <scope>NUCLEOTIDE SEQUENCE [LARGE SCALE GENOMIC DNA]</scope>
    <source>
        <strain evidence="1 2">HHB-10118-sp</strain>
    </source>
</reference>
<gene>
    <name evidence="1" type="ORF">PHACADRAFT_250576</name>
</gene>
<evidence type="ECO:0000313" key="2">
    <source>
        <dbReference type="Proteomes" id="UP000008370"/>
    </source>
</evidence>
<sequence>MYVIAGEQWVVVVLLSRPVFSMSNRQIVELLYSDDLRINHSMEDTVVHDDINYLVSVTMVVQSPLPNQIDDPPVSSRSLSARGSLAVLLTVE</sequence>
<name>K5XAA9_PHACS</name>
<dbReference type="InParanoid" id="K5XAA9"/>
<protein>
    <submittedName>
        <fullName evidence="1">Uncharacterized protein</fullName>
    </submittedName>
</protein>
<dbReference type="AlphaFoldDB" id="K5XAA9"/>
<dbReference type="HOGENOM" id="CLU_2414017_0_0_1"/>
<evidence type="ECO:0000313" key="1">
    <source>
        <dbReference type="EMBL" id="EKM59837.1"/>
    </source>
</evidence>
<accession>K5XAA9</accession>
<dbReference type="EMBL" id="JH930469">
    <property type="protein sequence ID" value="EKM59837.1"/>
    <property type="molecule type" value="Genomic_DNA"/>
</dbReference>
<dbReference type="GeneID" id="18914964"/>